<evidence type="ECO:0000313" key="1">
    <source>
        <dbReference type="EMBL" id="QHU06627.1"/>
    </source>
</evidence>
<reference evidence="1" key="1">
    <citation type="journal article" date="2020" name="Nature">
        <title>Giant virus diversity and host interactions through global metagenomics.</title>
        <authorList>
            <person name="Schulz F."/>
            <person name="Roux S."/>
            <person name="Paez-Espino D."/>
            <person name="Jungbluth S."/>
            <person name="Walsh D.A."/>
            <person name="Denef V.J."/>
            <person name="McMahon K.D."/>
            <person name="Konstantinidis K.T."/>
            <person name="Eloe-Fadrosh E.A."/>
            <person name="Kyrpides N.C."/>
            <person name="Woyke T."/>
        </authorList>
    </citation>
    <scope>NUCLEOTIDE SEQUENCE</scope>
    <source>
        <strain evidence="1">GVMAG-S-1035315-10</strain>
    </source>
</reference>
<sequence>MHNVFYGRLISYAKTEIKNIEPLLVRAYHGFLFENSVEEAIKRLADIQLTLIKAKESYLKRPPTSS</sequence>
<dbReference type="EMBL" id="MN740658">
    <property type="protein sequence ID" value="QHU06627.1"/>
    <property type="molecule type" value="Genomic_DNA"/>
</dbReference>
<protein>
    <submittedName>
        <fullName evidence="1">Uncharacterized protein</fullName>
    </submittedName>
</protein>
<name>A0A6C0JQC6_9ZZZZ</name>
<accession>A0A6C0JQC6</accession>
<proteinExistence type="predicted"/>
<organism evidence="1">
    <name type="scientific">viral metagenome</name>
    <dbReference type="NCBI Taxonomy" id="1070528"/>
    <lineage>
        <taxon>unclassified sequences</taxon>
        <taxon>metagenomes</taxon>
        <taxon>organismal metagenomes</taxon>
    </lineage>
</organism>
<dbReference type="AlphaFoldDB" id="A0A6C0JQC6"/>